<evidence type="ECO:0000313" key="1">
    <source>
        <dbReference type="EMBL" id="RMA43818.1"/>
    </source>
</evidence>
<reference evidence="1 2" key="1">
    <citation type="submission" date="2018-10" db="EMBL/GenBank/DDBJ databases">
        <authorList>
            <person name="Jung H.S."/>
            <person name="Jeon C.O."/>
        </authorList>
    </citation>
    <scope>NUCLEOTIDE SEQUENCE [LARGE SCALE GENOMIC DNA]</scope>
    <source>
        <strain evidence="1 2">MA-7-27</strain>
    </source>
</reference>
<sequence>MTPRVIRETCHLPGPPDLVWELLQRTDTLIHITEGWLSFRPLDLPDWPDTWKEGAYRAALTGPLGIPLGLQILRVSFPPPRGDTRFIRDQGQGQMARLWDHLISLTPEGSGTRYTDEVAVEAGWKTPFVAAFARAFYRRRQRRLKALVERSYRKDK</sequence>
<protein>
    <recommendedName>
        <fullName evidence="3">SRPBCC family protein</fullName>
    </recommendedName>
</protein>
<accession>A0A3L9Y953</accession>
<evidence type="ECO:0000313" key="2">
    <source>
        <dbReference type="Proteomes" id="UP000281343"/>
    </source>
</evidence>
<proteinExistence type="predicted"/>
<dbReference type="Gene3D" id="3.30.530.20">
    <property type="match status" value="1"/>
</dbReference>
<organism evidence="1 2">
    <name type="scientific">Rhodophyticola porphyridii</name>
    <dbReference type="NCBI Taxonomy" id="1852017"/>
    <lineage>
        <taxon>Bacteria</taxon>
        <taxon>Pseudomonadati</taxon>
        <taxon>Pseudomonadota</taxon>
        <taxon>Alphaproteobacteria</taxon>
        <taxon>Rhodobacterales</taxon>
        <taxon>Roseobacteraceae</taxon>
        <taxon>Rhodophyticola</taxon>
    </lineage>
</organism>
<dbReference type="SUPFAM" id="SSF55961">
    <property type="entry name" value="Bet v1-like"/>
    <property type="match status" value="1"/>
</dbReference>
<dbReference type="EMBL" id="RCNT01000001">
    <property type="protein sequence ID" value="RMA43818.1"/>
    <property type="molecule type" value="Genomic_DNA"/>
</dbReference>
<dbReference type="InterPro" id="IPR023393">
    <property type="entry name" value="START-like_dom_sf"/>
</dbReference>
<dbReference type="AlphaFoldDB" id="A0A3L9Y953"/>
<comment type="caution">
    <text evidence="1">The sequence shown here is derived from an EMBL/GenBank/DDBJ whole genome shotgun (WGS) entry which is preliminary data.</text>
</comment>
<keyword evidence="2" id="KW-1185">Reference proteome</keyword>
<evidence type="ECO:0008006" key="3">
    <source>
        <dbReference type="Google" id="ProtNLM"/>
    </source>
</evidence>
<gene>
    <name evidence="1" type="ORF">D9R08_02520</name>
</gene>
<name>A0A3L9Y953_9RHOB</name>
<dbReference type="Proteomes" id="UP000281343">
    <property type="component" value="Unassembled WGS sequence"/>
</dbReference>